<organism evidence="4 5">
    <name type="scientific">Enteractinococcus coprophilus</name>
    <dbReference type="NCBI Taxonomy" id="1027633"/>
    <lineage>
        <taxon>Bacteria</taxon>
        <taxon>Bacillati</taxon>
        <taxon>Actinomycetota</taxon>
        <taxon>Actinomycetes</taxon>
        <taxon>Micrococcales</taxon>
        <taxon>Micrococcaceae</taxon>
    </lineage>
</organism>
<dbReference type="SUPFAM" id="SSF50952">
    <property type="entry name" value="Soluble quinoprotein glucose dehydrogenase"/>
    <property type="match status" value="1"/>
</dbReference>
<evidence type="ECO:0000256" key="2">
    <source>
        <dbReference type="SAM" id="SignalP"/>
    </source>
</evidence>
<sequence>MQFLQRTCPILLAGILLVTGCAADPEPTTMDTPEASQPASDHAETATPSKNPDPIELGTVEVIAQGLTTPWSVAFAGDTPVLSERDNARIVALNDEGTVRELAVVDQATPGGEGGLLGIVIHQDKLLAYLTTATDNRILSFDLSGAGETLALGKPEVLLDGIPASDYHNGGRLGIGPDGMLYATTGDALEPSGSQDLDSLAGKILRITPSGDIPDDNPFENSPVYSYGHRNPQGIAWAADGTMYASEFGQDDWDELNAIEPGGNYGWPEVEGAEDQEEFIDPVQQWIPKDASPSGIEINDGTLLMAALRGERLWAIPLDDVTTSNAYFEHEYGRLRDVATAPDGSIWVLTSNTDGNGAPTPVDDRILRIEVQ</sequence>
<feature type="region of interest" description="Disordered" evidence="1">
    <location>
        <begin position="26"/>
        <end position="55"/>
    </location>
</feature>
<dbReference type="PANTHER" id="PTHR19328">
    <property type="entry name" value="HEDGEHOG-INTERACTING PROTEIN"/>
    <property type="match status" value="1"/>
</dbReference>
<dbReference type="AlphaFoldDB" id="A0A543AMM7"/>
<dbReference type="Pfam" id="PF07995">
    <property type="entry name" value="GSDH"/>
    <property type="match status" value="1"/>
</dbReference>
<proteinExistence type="predicted"/>
<feature type="compositionally biased region" description="Polar residues" evidence="1">
    <location>
        <begin position="29"/>
        <end position="39"/>
    </location>
</feature>
<dbReference type="PROSITE" id="PS51257">
    <property type="entry name" value="PROKAR_LIPOPROTEIN"/>
    <property type="match status" value="1"/>
</dbReference>
<keyword evidence="5" id="KW-1185">Reference proteome</keyword>
<evidence type="ECO:0000259" key="3">
    <source>
        <dbReference type="Pfam" id="PF07995"/>
    </source>
</evidence>
<feature type="chain" id="PRO_5039191335" evidence="2">
    <location>
        <begin position="24"/>
        <end position="372"/>
    </location>
</feature>
<keyword evidence="2" id="KW-0732">Signal</keyword>
<accession>A0A543AMM7</accession>
<dbReference type="InterPro" id="IPR011041">
    <property type="entry name" value="Quinoprot_gluc/sorb_DH_b-prop"/>
</dbReference>
<dbReference type="Gene3D" id="2.120.10.30">
    <property type="entry name" value="TolB, C-terminal domain"/>
    <property type="match status" value="1"/>
</dbReference>
<dbReference type="InterPro" id="IPR011042">
    <property type="entry name" value="6-blade_b-propeller_TolB-like"/>
</dbReference>
<reference evidence="4 5" key="1">
    <citation type="submission" date="2019-06" db="EMBL/GenBank/DDBJ databases">
        <title>Sequencing the genomes of 1000 actinobacteria strains.</title>
        <authorList>
            <person name="Klenk H.-P."/>
        </authorList>
    </citation>
    <scope>NUCLEOTIDE SEQUENCE [LARGE SCALE GENOMIC DNA]</scope>
    <source>
        <strain evidence="4 5">DSM 24083</strain>
    </source>
</reference>
<evidence type="ECO:0000313" key="4">
    <source>
        <dbReference type="EMBL" id="TQL73840.1"/>
    </source>
</evidence>
<feature type="domain" description="Glucose/Sorbosone dehydrogenase" evidence="3">
    <location>
        <begin position="67"/>
        <end position="356"/>
    </location>
</feature>
<dbReference type="RefSeq" id="WP_246057146.1">
    <property type="nucleotide sequence ID" value="NZ_BAABAN010000017.1"/>
</dbReference>
<dbReference type="InterPro" id="IPR012938">
    <property type="entry name" value="Glc/Sorbosone_DH"/>
</dbReference>
<name>A0A543AMM7_9MICC</name>
<feature type="signal peptide" evidence="2">
    <location>
        <begin position="1"/>
        <end position="23"/>
    </location>
</feature>
<gene>
    <name evidence="4" type="ORF">FB556_0288</name>
</gene>
<comment type="caution">
    <text evidence="4">The sequence shown here is derived from an EMBL/GenBank/DDBJ whole genome shotgun (WGS) entry which is preliminary data.</text>
</comment>
<protein>
    <submittedName>
        <fullName evidence="4">Glucose/arabinose dehydrogenase</fullName>
    </submittedName>
</protein>
<dbReference type="EMBL" id="VFOU01000001">
    <property type="protein sequence ID" value="TQL73840.1"/>
    <property type="molecule type" value="Genomic_DNA"/>
</dbReference>
<evidence type="ECO:0000256" key="1">
    <source>
        <dbReference type="SAM" id="MobiDB-lite"/>
    </source>
</evidence>
<dbReference type="Proteomes" id="UP000319746">
    <property type="component" value="Unassembled WGS sequence"/>
</dbReference>
<dbReference type="PANTHER" id="PTHR19328:SF13">
    <property type="entry name" value="HIPL1 PROTEIN"/>
    <property type="match status" value="1"/>
</dbReference>
<evidence type="ECO:0000313" key="5">
    <source>
        <dbReference type="Proteomes" id="UP000319746"/>
    </source>
</evidence>